<sequence length="143" mass="16097">MVKAIWIKTARRGAMKASSRVRCITDAGLEGNANQGGKRQITIIEEENWQAMMDELGADLAPWQRRANVMVSGFPLKESKGRVLQLGEISIRIEGETRPCERMDEALPGLREAMKPEWRGGVYGRILNDGTIKVGDTVRWREE</sequence>
<gene>
    <name evidence="2" type="ORF">ENJ10_01835</name>
</gene>
<organism evidence="2">
    <name type="scientific">Caldithrix abyssi</name>
    <dbReference type="NCBI Taxonomy" id="187145"/>
    <lineage>
        <taxon>Bacteria</taxon>
        <taxon>Pseudomonadati</taxon>
        <taxon>Calditrichota</taxon>
        <taxon>Calditrichia</taxon>
        <taxon>Calditrichales</taxon>
        <taxon>Calditrichaceae</taxon>
        <taxon>Caldithrix</taxon>
    </lineage>
</organism>
<dbReference type="SUPFAM" id="SSF50800">
    <property type="entry name" value="PK beta-barrel domain-like"/>
    <property type="match status" value="1"/>
</dbReference>
<dbReference type="Proteomes" id="UP000886005">
    <property type="component" value="Unassembled WGS sequence"/>
</dbReference>
<reference evidence="2" key="1">
    <citation type="journal article" date="2020" name="mSystems">
        <title>Genome- and Community-Level Interaction Insights into Carbon Utilization and Element Cycling Functions of Hydrothermarchaeota in Hydrothermal Sediment.</title>
        <authorList>
            <person name="Zhou Z."/>
            <person name="Liu Y."/>
            <person name="Xu W."/>
            <person name="Pan J."/>
            <person name="Luo Z.H."/>
            <person name="Li M."/>
        </authorList>
    </citation>
    <scope>NUCLEOTIDE SEQUENCE [LARGE SCALE GENOMIC DNA]</scope>
    <source>
        <strain evidence="2">HyVt-456</strain>
    </source>
</reference>
<dbReference type="Gene3D" id="2.40.33.20">
    <property type="entry name" value="PK beta-barrel domain-like"/>
    <property type="match status" value="1"/>
</dbReference>
<dbReference type="GO" id="GO:0003824">
    <property type="term" value="F:catalytic activity"/>
    <property type="evidence" value="ECO:0007669"/>
    <property type="project" value="InterPro"/>
</dbReference>
<feature type="domain" description="MOSC" evidence="1">
    <location>
        <begin position="15"/>
        <end position="141"/>
    </location>
</feature>
<protein>
    <submittedName>
        <fullName evidence="2">MOSC domain-containing protein</fullName>
    </submittedName>
</protein>
<comment type="caution">
    <text evidence="2">The sequence shown here is derived from an EMBL/GenBank/DDBJ whole genome shotgun (WGS) entry which is preliminary data.</text>
</comment>
<dbReference type="InterPro" id="IPR005302">
    <property type="entry name" value="MoCF_Sase_C"/>
</dbReference>
<evidence type="ECO:0000259" key="1">
    <source>
        <dbReference type="PROSITE" id="PS51340"/>
    </source>
</evidence>
<proteinExistence type="predicted"/>
<dbReference type="AlphaFoldDB" id="A0A7V1PU27"/>
<name>A0A7V1PU27_CALAY</name>
<dbReference type="PROSITE" id="PS51340">
    <property type="entry name" value="MOSC"/>
    <property type="match status" value="1"/>
</dbReference>
<dbReference type="InterPro" id="IPR052716">
    <property type="entry name" value="MOSC_domain"/>
</dbReference>
<dbReference type="PANTHER" id="PTHR36930:SF1">
    <property type="entry name" value="MOSC DOMAIN-CONTAINING PROTEIN"/>
    <property type="match status" value="1"/>
</dbReference>
<dbReference type="PANTHER" id="PTHR36930">
    <property type="entry name" value="METAL-SULFUR CLUSTER BIOSYNTHESIS PROTEINS YUAD-RELATED"/>
    <property type="match status" value="1"/>
</dbReference>
<dbReference type="Pfam" id="PF03473">
    <property type="entry name" value="MOSC"/>
    <property type="match status" value="1"/>
</dbReference>
<accession>A0A7V1PU27</accession>
<dbReference type="EMBL" id="DRLD01000052">
    <property type="protein sequence ID" value="HED09406.1"/>
    <property type="molecule type" value="Genomic_DNA"/>
</dbReference>
<dbReference type="InterPro" id="IPR011037">
    <property type="entry name" value="Pyrv_Knase-like_insert_dom_sf"/>
</dbReference>
<dbReference type="GO" id="GO:0030151">
    <property type="term" value="F:molybdenum ion binding"/>
    <property type="evidence" value="ECO:0007669"/>
    <property type="project" value="InterPro"/>
</dbReference>
<evidence type="ECO:0000313" key="2">
    <source>
        <dbReference type="EMBL" id="HED09406.1"/>
    </source>
</evidence>
<dbReference type="GO" id="GO:0030170">
    <property type="term" value="F:pyridoxal phosphate binding"/>
    <property type="evidence" value="ECO:0007669"/>
    <property type="project" value="InterPro"/>
</dbReference>